<comment type="function">
    <text evidence="16">Component of a retrotranslocation channel required for peroxisome organization by mediating export of the PEX5 receptor from peroxisomes to the cytosol, thereby promoting PEX5 recycling.</text>
</comment>
<dbReference type="GO" id="GO:0016562">
    <property type="term" value="P:protein import into peroxisome matrix, receptor recycling"/>
    <property type="evidence" value="ECO:0007669"/>
    <property type="project" value="UniProtKB-ARBA"/>
</dbReference>
<dbReference type="PANTHER" id="PTHR12888">
    <property type="entry name" value="PEROXISOME ASSEMBLY PROTEIN 12 PEROXIN-12"/>
    <property type="match status" value="1"/>
</dbReference>
<evidence type="ECO:0000256" key="4">
    <source>
        <dbReference type="ARBA" id="ARBA00018980"/>
    </source>
</evidence>
<keyword evidence="5" id="KW-0813">Transport</keyword>
<evidence type="ECO:0000256" key="13">
    <source>
        <dbReference type="ARBA" id="ARBA00023140"/>
    </source>
</evidence>
<keyword evidence="6" id="KW-0812">Transmembrane</keyword>
<dbReference type="Pfam" id="PF04757">
    <property type="entry name" value="Pex2_Pex12"/>
    <property type="match status" value="1"/>
</dbReference>
<comment type="pathway">
    <text evidence="2">Protein modification; protein ubiquitination.</text>
</comment>
<dbReference type="GO" id="GO:0005778">
    <property type="term" value="C:peroxisomal membrane"/>
    <property type="evidence" value="ECO:0007669"/>
    <property type="project" value="UniProtKB-SubCell"/>
</dbReference>
<comment type="subcellular location">
    <subcellularLocation>
        <location evidence="1">Peroxisome membrane</location>
        <topology evidence="1">Multi-pass membrane protein</topology>
    </subcellularLocation>
</comment>
<dbReference type="EMBL" id="JAEUBG010000626">
    <property type="protein sequence ID" value="KAH3687766.1"/>
    <property type="molecule type" value="Genomic_DNA"/>
</dbReference>
<evidence type="ECO:0000256" key="16">
    <source>
        <dbReference type="PIRNR" id="PIRNR038074"/>
    </source>
</evidence>
<protein>
    <recommendedName>
        <fullName evidence="4 16">Peroxisome assembly protein 12</fullName>
    </recommendedName>
    <alternativeName>
        <fullName evidence="14 16">Peroxin-12</fullName>
    </alternativeName>
</protein>
<sequence>MDYYNSLDPRSLSNTPTIFEILSTQELQNLITPSLKYLLINIIERNPSRYGLKLALSFDELNFLGRSVVEYFCLNRDNSSFVEKFYGLTKVCKTNLKLTKVEGLEINEDDYRLNQTQVIVSVLKLTGGEYLNEKFEIWFNQWYSKVLLKKFNPKESTWLEYFKYLLIVKIVPFWKQLYSAGNVLMKILYLARLTNSTDLIDYLFKINTTRSRPTVPVSHSTAGRSSSNSYPIHTKPSFQQNVLHILRLKKLGSIFRVLVENILPFSIFLLKFLEWFNSSDFIKKITSNSTNTPSIPPPPPANTPTTTNKECPICDQEITTPTIIETGYVFCYVCIHDHLTEQAETSEVLRCPITGKRLLHVVKKDGEGEHGIKAEGLRRLMI</sequence>
<evidence type="ECO:0000256" key="14">
    <source>
        <dbReference type="ARBA" id="ARBA00029692"/>
    </source>
</evidence>
<dbReference type="GO" id="GO:1990429">
    <property type="term" value="C:peroxisomal importomer complex"/>
    <property type="evidence" value="ECO:0007669"/>
    <property type="project" value="TreeGrafter"/>
</dbReference>
<gene>
    <name evidence="19" type="ORF">WICPIJ_001250</name>
</gene>
<proteinExistence type="inferred from homology"/>
<evidence type="ECO:0000256" key="6">
    <source>
        <dbReference type="ARBA" id="ARBA00022692"/>
    </source>
</evidence>
<evidence type="ECO:0000259" key="18">
    <source>
        <dbReference type="SMART" id="SM00184"/>
    </source>
</evidence>
<evidence type="ECO:0000256" key="8">
    <source>
        <dbReference type="ARBA" id="ARBA00022771"/>
    </source>
</evidence>
<evidence type="ECO:0000256" key="5">
    <source>
        <dbReference type="ARBA" id="ARBA00022448"/>
    </source>
</evidence>
<dbReference type="SUPFAM" id="SSF57850">
    <property type="entry name" value="RING/U-box"/>
    <property type="match status" value="1"/>
</dbReference>
<dbReference type="InterPro" id="IPR013083">
    <property type="entry name" value="Znf_RING/FYVE/PHD"/>
</dbReference>
<keyword evidence="11" id="KW-1133">Transmembrane helix</keyword>
<feature type="domain" description="RING-type" evidence="18">
    <location>
        <begin position="311"/>
        <end position="354"/>
    </location>
</feature>
<name>A0A9P8TQT2_WICPI</name>
<evidence type="ECO:0000256" key="17">
    <source>
        <dbReference type="SAM" id="MobiDB-lite"/>
    </source>
</evidence>
<accession>A0A9P8TQT2</accession>
<dbReference type="InterPro" id="IPR017375">
    <property type="entry name" value="PEX12"/>
</dbReference>
<evidence type="ECO:0000256" key="10">
    <source>
        <dbReference type="ARBA" id="ARBA00022927"/>
    </source>
</evidence>
<keyword evidence="7" id="KW-0479">Metal-binding</keyword>
<keyword evidence="20" id="KW-1185">Reference proteome</keyword>
<reference evidence="19" key="1">
    <citation type="journal article" date="2021" name="Open Biol.">
        <title>Shared evolutionary footprints suggest mitochondrial oxidative damage underlies multiple complex I losses in fungi.</title>
        <authorList>
            <person name="Schikora-Tamarit M.A."/>
            <person name="Marcet-Houben M."/>
            <person name="Nosek J."/>
            <person name="Gabaldon T."/>
        </authorList>
    </citation>
    <scope>NUCLEOTIDE SEQUENCE</scope>
    <source>
        <strain evidence="19">CBS2887</strain>
    </source>
</reference>
<organism evidence="19 20">
    <name type="scientific">Wickerhamomyces pijperi</name>
    <name type="common">Yeast</name>
    <name type="synonym">Pichia pijperi</name>
    <dbReference type="NCBI Taxonomy" id="599730"/>
    <lineage>
        <taxon>Eukaryota</taxon>
        <taxon>Fungi</taxon>
        <taxon>Dikarya</taxon>
        <taxon>Ascomycota</taxon>
        <taxon>Saccharomycotina</taxon>
        <taxon>Saccharomycetes</taxon>
        <taxon>Phaffomycetales</taxon>
        <taxon>Wickerhamomycetaceae</taxon>
        <taxon>Wickerhamomyces</taxon>
    </lineage>
</organism>
<dbReference type="InterPro" id="IPR006845">
    <property type="entry name" value="Pex_N"/>
</dbReference>
<comment type="caution">
    <text evidence="19">The sequence shown here is derived from an EMBL/GenBank/DDBJ whole genome shotgun (WGS) entry which is preliminary data.</text>
</comment>
<dbReference type="InterPro" id="IPR001841">
    <property type="entry name" value="Znf_RING"/>
</dbReference>
<comment type="subunit">
    <text evidence="15">Component of the PEX2-PEX10-PEX12 retrotranslocation channel, composed of PEX2, PEX10 and PEX12.</text>
</comment>
<keyword evidence="8" id="KW-0863">Zinc-finger</keyword>
<dbReference type="PIRSF" id="PIRSF038074">
    <property type="entry name" value="Peroxisome_assembly_p12"/>
    <property type="match status" value="1"/>
</dbReference>
<evidence type="ECO:0000313" key="19">
    <source>
        <dbReference type="EMBL" id="KAH3687766.1"/>
    </source>
</evidence>
<evidence type="ECO:0000256" key="9">
    <source>
        <dbReference type="ARBA" id="ARBA00022833"/>
    </source>
</evidence>
<feature type="region of interest" description="Disordered" evidence="17">
    <location>
        <begin position="287"/>
        <end position="307"/>
    </location>
</feature>
<dbReference type="GO" id="GO:0008270">
    <property type="term" value="F:zinc ion binding"/>
    <property type="evidence" value="ECO:0007669"/>
    <property type="project" value="UniProtKB-KW"/>
</dbReference>
<dbReference type="Gene3D" id="3.30.40.10">
    <property type="entry name" value="Zinc/RING finger domain, C3HC4 (zinc finger)"/>
    <property type="match status" value="1"/>
</dbReference>
<evidence type="ECO:0000256" key="7">
    <source>
        <dbReference type="ARBA" id="ARBA00022723"/>
    </source>
</evidence>
<dbReference type="GO" id="GO:0006513">
    <property type="term" value="P:protein monoubiquitination"/>
    <property type="evidence" value="ECO:0007669"/>
    <property type="project" value="TreeGrafter"/>
</dbReference>
<dbReference type="AlphaFoldDB" id="A0A9P8TQT2"/>
<evidence type="ECO:0000256" key="11">
    <source>
        <dbReference type="ARBA" id="ARBA00022989"/>
    </source>
</evidence>
<evidence type="ECO:0000256" key="12">
    <source>
        <dbReference type="ARBA" id="ARBA00023136"/>
    </source>
</evidence>
<dbReference type="GO" id="GO:0004842">
    <property type="term" value="F:ubiquitin-protein transferase activity"/>
    <property type="evidence" value="ECO:0007669"/>
    <property type="project" value="TreeGrafter"/>
</dbReference>
<dbReference type="OrthoDB" id="107372at2759"/>
<dbReference type="Proteomes" id="UP000774326">
    <property type="component" value="Unassembled WGS sequence"/>
</dbReference>
<keyword evidence="9" id="KW-0862">Zinc</keyword>
<evidence type="ECO:0000313" key="20">
    <source>
        <dbReference type="Proteomes" id="UP000774326"/>
    </source>
</evidence>
<keyword evidence="10" id="KW-0653">Protein transport</keyword>
<evidence type="ECO:0000256" key="3">
    <source>
        <dbReference type="ARBA" id="ARBA00008704"/>
    </source>
</evidence>
<evidence type="ECO:0000256" key="1">
    <source>
        <dbReference type="ARBA" id="ARBA00004585"/>
    </source>
</evidence>
<evidence type="ECO:0000256" key="2">
    <source>
        <dbReference type="ARBA" id="ARBA00004906"/>
    </source>
</evidence>
<comment type="similarity">
    <text evidence="3 16">Belongs to the pex2/pex10/pex12 family.</text>
</comment>
<dbReference type="SMART" id="SM00184">
    <property type="entry name" value="RING"/>
    <property type="match status" value="1"/>
</dbReference>
<evidence type="ECO:0000256" key="15">
    <source>
        <dbReference type="ARBA" id="ARBA00034505"/>
    </source>
</evidence>
<reference evidence="19" key="2">
    <citation type="submission" date="2021-01" db="EMBL/GenBank/DDBJ databases">
        <authorList>
            <person name="Schikora-Tamarit M.A."/>
        </authorList>
    </citation>
    <scope>NUCLEOTIDE SEQUENCE</scope>
    <source>
        <strain evidence="19">CBS2887</strain>
    </source>
</reference>
<dbReference type="PANTHER" id="PTHR12888:SF0">
    <property type="entry name" value="PEROXISOME ASSEMBLY PROTEIN 12"/>
    <property type="match status" value="1"/>
</dbReference>
<keyword evidence="13 16" id="KW-0576">Peroxisome</keyword>
<keyword evidence="12 16" id="KW-0472">Membrane</keyword>